<proteinExistence type="predicted"/>
<dbReference type="AlphaFoldDB" id="A0A2P2NEI7"/>
<name>A0A2P2NEI7_RHIMU</name>
<accession>A0A2P2NEI7</accession>
<organism evidence="1">
    <name type="scientific">Rhizophora mucronata</name>
    <name type="common">Asiatic mangrove</name>
    <dbReference type="NCBI Taxonomy" id="61149"/>
    <lineage>
        <taxon>Eukaryota</taxon>
        <taxon>Viridiplantae</taxon>
        <taxon>Streptophyta</taxon>
        <taxon>Embryophyta</taxon>
        <taxon>Tracheophyta</taxon>
        <taxon>Spermatophyta</taxon>
        <taxon>Magnoliopsida</taxon>
        <taxon>eudicotyledons</taxon>
        <taxon>Gunneridae</taxon>
        <taxon>Pentapetalae</taxon>
        <taxon>rosids</taxon>
        <taxon>fabids</taxon>
        <taxon>Malpighiales</taxon>
        <taxon>Rhizophoraceae</taxon>
        <taxon>Rhizophora</taxon>
    </lineage>
</organism>
<dbReference type="EMBL" id="GGEC01060417">
    <property type="protein sequence ID" value="MBX40901.1"/>
    <property type="molecule type" value="Transcribed_RNA"/>
</dbReference>
<evidence type="ECO:0000313" key="1">
    <source>
        <dbReference type="EMBL" id="MBX40901.1"/>
    </source>
</evidence>
<sequence length="43" mass="4873">MQKRKKKNPAAFLYGHAEYANTKQPGDNSELEYAVILPLQVPL</sequence>
<protein>
    <submittedName>
        <fullName evidence="1">Uncharacterized protein</fullName>
    </submittedName>
</protein>
<reference evidence="1" key="1">
    <citation type="submission" date="2018-02" db="EMBL/GenBank/DDBJ databases">
        <title>Rhizophora mucronata_Transcriptome.</title>
        <authorList>
            <person name="Meera S.P."/>
            <person name="Sreeshan A."/>
            <person name="Augustine A."/>
        </authorList>
    </citation>
    <scope>NUCLEOTIDE SEQUENCE</scope>
    <source>
        <tissue evidence="1">Leaf</tissue>
    </source>
</reference>